<feature type="chain" id="PRO_5047526135" description="F5/8 type C domain-containing protein" evidence="1">
    <location>
        <begin position="22"/>
        <end position="230"/>
    </location>
</feature>
<evidence type="ECO:0000313" key="3">
    <source>
        <dbReference type="Proteomes" id="UP000648257"/>
    </source>
</evidence>
<evidence type="ECO:0008006" key="4">
    <source>
        <dbReference type="Google" id="ProtNLM"/>
    </source>
</evidence>
<comment type="caution">
    <text evidence="2">The sequence shown here is derived from an EMBL/GenBank/DDBJ whole genome shotgun (WGS) entry which is preliminary data.</text>
</comment>
<evidence type="ECO:0000256" key="1">
    <source>
        <dbReference type="SAM" id="SignalP"/>
    </source>
</evidence>
<sequence length="230" mass="24968">MKTVSRVSSLLLALSCVLVVACNKKPTETSAEAVASTPAPVVTASAIEPVTPAEPTPEQMEMAKKKALMDYATMEDQYINDSKAQWASDAKASSTFGDKSSSGPATSNMAINVKGAVDGKNWTNNQQDIGFDWLELSYEKPVAATEVRIVFQDGDGVEAVNKVELQSTDGKWNTVWEGISDQKRDKRGGRTWFVRSFEKTPYKVKAVKVTIANNVQPGYKVIDAVQLVGE</sequence>
<dbReference type="EMBL" id="JACOFW010000004">
    <property type="protein sequence ID" value="MBC3806677.1"/>
    <property type="molecule type" value="Genomic_DNA"/>
</dbReference>
<name>A0ABR6X194_9BURK</name>
<proteinExistence type="predicted"/>
<accession>A0ABR6X194</accession>
<reference evidence="2 3" key="1">
    <citation type="submission" date="2020-08" db="EMBL/GenBank/DDBJ databases">
        <title>Novel species isolated from subtropical streams in China.</title>
        <authorList>
            <person name="Lu H."/>
        </authorList>
    </citation>
    <scope>NUCLEOTIDE SEQUENCE [LARGE SCALE GENOMIC DNA]</scope>
    <source>
        <strain evidence="2 3">KACC 16656</strain>
    </source>
</reference>
<dbReference type="Proteomes" id="UP000648257">
    <property type="component" value="Unassembled WGS sequence"/>
</dbReference>
<keyword evidence="1" id="KW-0732">Signal</keyword>
<evidence type="ECO:0000313" key="2">
    <source>
        <dbReference type="EMBL" id="MBC3806677.1"/>
    </source>
</evidence>
<dbReference type="RefSeq" id="WP_186921774.1">
    <property type="nucleotide sequence ID" value="NZ_JACOFW010000004.1"/>
</dbReference>
<feature type="signal peptide" evidence="1">
    <location>
        <begin position="1"/>
        <end position="21"/>
    </location>
</feature>
<dbReference type="PROSITE" id="PS51257">
    <property type="entry name" value="PROKAR_LIPOPROTEIN"/>
    <property type="match status" value="1"/>
</dbReference>
<organism evidence="2 3">
    <name type="scientific">Undibacterium seohonense</name>
    <dbReference type="NCBI Taxonomy" id="1344950"/>
    <lineage>
        <taxon>Bacteria</taxon>
        <taxon>Pseudomonadati</taxon>
        <taxon>Pseudomonadota</taxon>
        <taxon>Betaproteobacteria</taxon>
        <taxon>Burkholderiales</taxon>
        <taxon>Oxalobacteraceae</taxon>
        <taxon>Undibacterium</taxon>
    </lineage>
</organism>
<gene>
    <name evidence="2" type="ORF">H8K52_04870</name>
</gene>
<protein>
    <recommendedName>
        <fullName evidence="4">F5/8 type C domain-containing protein</fullName>
    </recommendedName>
</protein>
<keyword evidence="3" id="KW-1185">Reference proteome</keyword>